<organism evidence="2 3">
    <name type="scientific">Jatropha curcas</name>
    <name type="common">Barbados nut</name>
    <dbReference type="NCBI Taxonomy" id="180498"/>
    <lineage>
        <taxon>Eukaryota</taxon>
        <taxon>Viridiplantae</taxon>
        <taxon>Streptophyta</taxon>
        <taxon>Embryophyta</taxon>
        <taxon>Tracheophyta</taxon>
        <taxon>Spermatophyta</taxon>
        <taxon>Magnoliopsida</taxon>
        <taxon>eudicotyledons</taxon>
        <taxon>Gunneridae</taxon>
        <taxon>Pentapetalae</taxon>
        <taxon>rosids</taxon>
        <taxon>fabids</taxon>
        <taxon>Malpighiales</taxon>
        <taxon>Euphorbiaceae</taxon>
        <taxon>Crotonoideae</taxon>
        <taxon>Jatropheae</taxon>
        <taxon>Jatropha</taxon>
    </lineage>
</organism>
<protein>
    <submittedName>
        <fullName evidence="2">Uncharacterized protein</fullName>
    </submittedName>
</protein>
<feature type="region of interest" description="Disordered" evidence="1">
    <location>
        <begin position="55"/>
        <end position="82"/>
    </location>
</feature>
<reference evidence="2 3" key="1">
    <citation type="journal article" date="2014" name="PLoS ONE">
        <title>Global Analysis of Gene Expression Profiles in Physic Nut (Jatropha curcas L.) Seedlings Exposed to Salt Stress.</title>
        <authorList>
            <person name="Zhang L."/>
            <person name="Zhang C."/>
            <person name="Wu P."/>
            <person name="Chen Y."/>
            <person name="Li M."/>
            <person name="Jiang H."/>
            <person name="Wu G."/>
        </authorList>
    </citation>
    <scope>NUCLEOTIDE SEQUENCE [LARGE SCALE GENOMIC DNA]</scope>
    <source>
        <strain evidence="3">cv. GZQX0401</strain>
        <tissue evidence="2">Young leaves</tissue>
    </source>
</reference>
<evidence type="ECO:0000313" key="3">
    <source>
        <dbReference type="Proteomes" id="UP000027138"/>
    </source>
</evidence>
<sequence length="82" mass="9330">MVRPLPNPTGIHTLPEYRTWFMASVWPIEKPRRKALLNALEGWTQANADEEIVLAPRTGEMGESSTARDDSEDIAPRRRRAT</sequence>
<gene>
    <name evidence="2" type="ORF">JCGZ_02836</name>
</gene>
<dbReference type="EMBL" id="KK915432">
    <property type="protein sequence ID" value="KDP22629.1"/>
    <property type="molecule type" value="Genomic_DNA"/>
</dbReference>
<evidence type="ECO:0000313" key="2">
    <source>
        <dbReference type="EMBL" id="KDP22629.1"/>
    </source>
</evidence>
<accession>A0A067JSX8</accession>
<evidence type="ECO:0000256" key="1">
    <source>
        <dbReference type="SAM" id="MobiDB-lite"/>
    </source>
</evidence>
<dbReference type="AlphaFoldDB" id="A0A067JSX8"/>
<keyword evidence="3" id="KW-1185">Reference proteome</keyword>
<dbReference type="Proteomes" id="UP000027138">
    <property type="component" value="Unassembled WGS sequence"/>
</dbReference>
<name>A0A067JSX8_JATCU</name>
<proteinExistence type="predicted"/>